<proteinExistence type="predicted"/>
<dbReference type="OrthoDB" id="10426581at2759"/>
<comment type="caution">
    <text evidence="2">The sequence shown here is derived from an EMBL/GenBank/DDBJ whole genome shotgun (WGS) entry which is preliminary data.</text>
</comment>
<gene>
    <name evidence="2" type="ORF">GQ607_012410</name>
</gene>
<dbReference type="EMBL" id="WOWK01000084">
    <property type="protein sequence ID" value="KAF0320314.1"/>
    <property type="molecule type" value="Genomic_DNA"/>
</dbReference>
<evidence type="ECO:0000256" key="1">
    <source>
        <dbReference type="SAM" id="SignalP"/>
    </source>
</evidence>
<feature type="signal peptide" evidence="1">
    <location>
        <begin position="1"/>
        <end position="19"/>
    </location>
</feature>
<sequence length="176" mass="19630">MRFLAVCILALVLVVLVAAETTSASLKPQNKFTSNGPKKGPETHLKSLRAEPYTSCRYARDKTYRIIANRVPLEKMNEICKTFENHLRGGKCGYMKHKANFKCGYGGILKLDIMFNAPGCHRVVVREAWRVATENTYGEIYCGLVNDQNLNNPKFRNLKVPDVGAPKTMPPSPASV</sequence>
<reference evidence="2 3" key="1">
    <citation type="submission" date="2019-12" db="EMBL/GenBank/DDBJ databases">
        <title>A genome sequence resource for the geographically widespread anthracnose pathogen Colletotrichum asianum.</title>
        <authorList>
            <person name="Meng Y."/>
        </authorList>
    </citation>
    <scope>NUCLEOTIDE SEQUENCE [LARGE SCALE GENOMIC DNA]</scope>
    <source>
        <strain evidence="2 3">ICMP 18580</strain>
    </source>
</reference>
<evidence type="ECO:0000313" key="3">
    <source>
        <dbReference type="Proteomes" id="UP000434172"/>
    </source>
</evidence>
<protein>
    <submittedName>
        <fullName evidence="2">Uncharacterized protein</fullName>
    </submittedName>
</protein>
<dbReference type="AlphaFoldDB" id="A0A8H3W4E1"/>
<feature type="chain" id="PRO_5034091054" evidence="1">
    <location>
        <begin position="20"/>
        <end position="176"/>
    </location>
</feature>
<evidence type="ECO:0000313" key="2">
    <source>
        <dbReference type="EMBL" id="KAF0320314.1"/>
    </source>
</evidence>
<keyword evidence="3" id="KW-1185">Reference proteome</keyword>
<keyword evidence="1" id="KW-0732">Signal</keyword>
<organism evidence="2 3">
    <name type="scientific">Colletotrichum asianum</name>
    <dbReference type="NCBI Taxonomy" id="702518"/>
    <lineage>
        <taxon>Eukaryota</taxon>
        <taxon>Fungi</taxon>
        <taxon>Dikarya</taxon>
        <taxon>Ascomycota</taxon>
        <taxon>Pezizomycotina</taxon>
        <taxon>Sordariomycetes</taxon>
        <taxon>Hypocreomycetidae</taxon>
        <taxon>Glomerellales</taxon>
        <taxon>Glomerellaceae</taxon>
        <taxon>Colletotrichum</taxon>
        <taxon>Colletotrichum gloeosporioides species complex</taxon>
    </lineage>
</organism>
<name>A0A8H3W4E1_9PEZI</name>
<dbReference type="Proteomes" id="UP000434172">
    <property type="component" value="Unassembled WGS sequence"/>
</dbReference>
<accession>A0A8H3W4E1</accession>